<dbReference type="InterPro" id="IPR046348">
    <property type="entry name" value="SIS_dom_sf"/>
</dbReference>
<proteinExistence type="predicted"/>
<dbReference type="Gene3D" id="3.40.50.10490">
    <property type="entry name" value="Glucose-6-phosphate isomerase like protein, domain 1"/>
    <property type="match status" value="1"/>
</dbReference>
<dbReference type="GO" id="GO:0097367">
    <property type="term" value="F:carbohydrate derivative binding"/>
    <property type="evidence" value="ECO:0007669"/>
    <property type="project" value="InterPro"/>
</dbReference>
<dbReference type="InterPro" id="IPR001347">
    <property type="entry name" value="SIS_dom"/>
</dbReference>
<dbReference type="PANTHER" id="PTHR10937:SF0">
    <property type="entry name" value="GLUTAMINE--FRUCTOSE-6-PHOSPHATE TRANSAMINASE (ISOMERIZING)"/>
    <property type="match status" value="1"/>
</dbReference>
<dbReference type="WBParaSite" id="nRc.2.0.1.t18361-RA">
    <property type="protein sequence ID" value="nRc.2.0.1.t18361-RA"/>
    <property type="gene ID" value="nRc.2.0.1.g18361"/>
</dbReference>
<sequence>MFALVMSEDRKSMQARRDEIIEALRVLPEQIRQVLTLDQQVLELAKTIYKQKSLLIMGRGYNFSTCLEGALKVKELSYMHCEGIMSGELKHGPLAMVDESLPVVMVVAKDPVYTKSLNALQQVVARAGKPIIVADENVPDSDLMNLKNVLRPFITSEPPQESIMDCCLTVTAYYNLRK</sequence>
<dbReference type="Pfam" id="PF01380">
    <property type="entry name" value="SIS"/>
    <property type="match status" value="1"/>
</dbReference>
<dbReference type="FunFam" id="3.40.50.10490:FF:000002">
    <property type="entry name" value="Glutamine--fructose-6-phosphate aminotransferase [isomerizing]"/>
    <property type="match status" value="1"/>
</dbReference>
<dbReference type="Proteomes" id="UP000887565">
    <property type="component" value="Unplaced"/>
</dbReference>
<feature type="domain" description="SIS" evidence="1">
    <location>
        <begin position="44"/>
        <end position="178"/>
    </location>
</feature>
<keyword evidence="2" id="KW-1185">Reference proteome</keyword>
<dbReference type="AlphaFoldDB" id="A0A915IY60"/>
<dbReference type="GO" id="GO:0004360">
    <property type="term" value="F:glutamine-fructose-6-phosphate transaminase (isomerizing) activity"/>
    <property type="evidence" value="ECO:0007669"/>
    <property type="project" value="UniProtKB-ARBA"/>
</dbReference>
<evidence type="ECO:0000259" key="1">
    <source>
        <dbReference type="PROSITE" id="PS51464"/>
    </source>
</evidence>
<dbReference type="GO" id="GO:0046349">
    <property type="term" value="P:amino sugar biosynthetic process"/>
    <property type="evidence" value="ECO:0007669"/>
    <property type="project" value="UniProtKB-ARBA"/>
</dbReference>
<dbReference type="PROSITE" id="PS51464">
    <property type="entry name" value="SIS"/>
    <property type="match status" value="1"/>
</dbReference>
<dbReference type="CDD" id="cd05009">
    <property type="entry name" value="SIS_GlmS_GlmD_2"/>
    <property type="match status" value="1"/>
</dbReference>
<accession>A0A915IY60</accession>
<evidence type="ECO:0000313" key="2">
    <source>
        <dbReference type="Proteomes" id="UP000887565"/>
    </source>
</evidence>
<dbReference type="PANTHER" id="PTHR10937">
    <property type="entry name" value="GLUCOSAMINE--FRUCTOSE-6-PHOSPHATE AMINOTRANSFERASE, ISOMERIZING"/>
    <property type="match status" value="1"/>
</dbReference>
<dbReference type="GO" id="GO:0006047">
    <property type="term" value="P:UDP-N-acetylglucosamine metabolic process"/>
    <property type="evidence" value="ECO:0007669"/>
    <property type="project" value="TreeGrafter"/>
</dbReference>
<dbReference type="SUPFAM" id="SSF53697">
    <property type="entry name" value="SIS domain"/>
    <property type="match status" value="1"/>
</dbReference>
<dbReference type="GO" id="GO:0006002">
    <property type="term" value="P:fructose 6-phosphate metabolic process"/>
    <property type="evidence" value="ECO:0007669"/>
    <property type="project" value="TreeGrafter"/>
</dbReference>
<organism evidence="2 3">
    <name type="scientific">Romanomermis culicivorax</name>
    <name type="common">Nematode worm</name>
    <dbReference type="NCBI Taxonomy" id="13658"/>
    <lineage>
        <taxon>Eukaryota</taxon>
        <taxon>Metazoa</taxon>
        <taxon>Ecdysozoa</taxon>
        <taxon>Nematoda</taxon>
        <taxon>Enoplea</taxon>
        <taxon>Dorylaimia</taxon>
        <taxon>Mermithida</taxon>
        <taxon>Mermithoidea</taxon>
        <taxon>Mermithidae</taxon>
        <taxon>Romanomermis</taxon>
    </lineage>
</organism>
<evidence type="ECO:0000313" key="3">
    <source>
        <dbReference type="WBParaSite" id="nRc.2.0.1.t18361-RA"/>
    </source>
</evidence>
<dbReference type="GO" id="GO:0006487">
    <property type="term" value="P:protein N-linked glycosylation"/>
    <property type="evidence" value="ECO:0007669"/>
    <property type="project" value="TreeGrafter"/>
</dbReference>
<name>A0A915IY60_ROMCU</name>
<protein>
    <submittedName>
        <fullName evidence="3">SIS domain-containing protein</fullName>
    </submittedName>
</protein>
<reference evidence="3" key="1">
    <citation type="submission" date="2022-11" db="UniProtKB">
        <authorList>
            <consortium name="WormBaseParasite"/>
        </authorList>
    </citation>
    <scope>IDENTIFICATION</scope>
</reference>
<dbReference type="InterPro" id="IPR035490">
    <property type="entry name" value="GlmS/FrlB_SIS"/>
</dbReference>